<organism evidence="1 2">
    <name type="scientific">Candidatus Karelsulcia muelleri</name>
    <dbReference type="NCBI Taxonomy" id="336810"/>
    <lineage>
        <taxon>Bacteria</taxon>
        <taxon>Pseudomonadati</taxon>
        <taxon>Bacteroidota</taxon>
        <taxon>Flavobacteriia</taxon>
        <taxon>Flavobacteriales</taxon>
        <taxon>Candidatus Karelsulcia</taxon>
    </lineage>
</organism>
<dbReference type="Gene3D" id="3.40.50.300">
    <property type="entry name" value="P-loop containing nucleotide triphosphate hydrolases"/>
    <property type="match status" value="1"/>
</dbReference>
<dbReference type="InterPro" id="IPR027417">
    <property type="entry name" value="P-loop_NTPase"/>
</dbReference>
<dbReference type="RefSeq" id="WP_158365944.1">
    <property type="nucleotide sequence ID" value="NZ_QWZP01000002.1"/>
</dbReference>
<protein>
    <submittedName>
        <fullName evidence="1">DNA polymerase III subunit delta</fullName>
    </submittedName>
</protein>
<dbReference type="Pfam" id="PF13177">
    <property type="entry name" value="DNA_pol3_delta2"/>
    <property type="match status" value="1"/>
</dbReference>
<dbReference type="Proteomes" id="UP000265496">
    <property type="component" value="Unassembled WGS sequence"/>
</dbReference>
<dbReference type="AlphaFoldDB" id="A0A3A1MMQ8"/>
<reference evidence="2" key="1">
    <citation type="submission" date="2018-08" db="EMBL/GenBank/DDBJ databases">
        <authorList>
            <person name="Dai Z."/>
        </authorList>
    </citation>
    <scope>NUCLEOTIDE SEQUENCE [LARGE SCALE GENOMIC DNA]</scope>
    <source>
        <strain evidence="2">KPTW1</strain>
    </source>
</reference>
<dbReference type="SUPFAM" id="SSF52540">
    <property type="entry name" value="P-loop containing nucleoside triphosphate hydrolases"/>
    <property type="match status" value="1"/>
</dbReference>
<comment type="caution">
    <text evidence="1">The sequence shown here is derived from an EMBL/GenBank/DDBJ whole genome shotgun (WGS) entry which is preliminary data.</text>
</comment>
<dbReference type="PANTHER" id="PTHR11669:SF8">
    <property type="entry name" value="DNA POLYMERASE III SUBUNIT DELTA"/>
    <property type="match status" value="1"/>
</dbReference>
<dbReference type="GO" id="GO:0006261">
    <property type="term" value="P:DNA-templated DNA replication"/>
    <property type="evidence" value="ECO:0007669"/>
    <property type="project" value="TreeGrafter"/>
</dbReference>
<dbReference type="PANTHER" id="PTHR11669">
    <property type="entry name" value="REPLICATION FACTOR C / DNA POLYMERASE III GAMMA-TAU SUBUNIT"/>
    <property type="match status" value="1"/>
</dbReference>
<proteinExistence type="predicted"/>
<gene>
    <name evidence="1" type="ORF">D2A33_00105</name>
</gene>
<dbReference type="EMBL" id="QWZP01000002">
    <property type="protein sequence ID" value="RIU86560.1"/>
    <property type="molecule type" value="Genomic_DNA"/>
</dbReference>
<sequence length="356" mass="43129">MKSEIINLLNINKIPHALFFLGPEGCGNLITAINFAKKILCKKNYNSCLLKFNKFQHPDLHFIFPLPLHLNQINYLNKWRFFLKRQHYGNLSDWIKLIKSNYKQCFIYKKQIDNLIKIINYKSYESYYKIIIFWMPEQLTLHSSNKLLKILEDPPKKTIFLLVGENDNLLLPTLKSRVNIIRFNKYSFNYIKKYLEYKFNTDIFQSKLIAYKSEGNLNKALKLSNNIQEKYLEYNFVSWIRNLFLLKKYPIFLYKIIFLSIQINFWSKEKQKKFFIFLLEIFRKAFIYNYNVIKDIPITYNRFKWYNFCLYINIKNIEKISMEINKAIFDIENNAIVKIVFLDFSLKINEILLKKK</sequence>
<accession>A0A3A1MMQ8</accession>
<evidence type="ECO:0000313" key="1">
    <source>
        <dbReference type="EMBL" id="RIU86560.1"/>
    </source>
</evidence>
<dbReference type="InterPro" id="IPR050238">
    <property type="entry name" value="DNA_Rep/Repair_Clamp_Loader"/>
</dbReference>
<name>A0A3A1MMQ8_9FLAO</name>
<reference evidence="1 2" key="2">
    <citation type="submission" date="2018-10" db="EMBL/GenBank/DDBJ databases">
        <title>Draft genome sequence of Candidatus Sulcia muelleri from Kolla paulula, a vector of Xylella fastidiosa causing Pierces disease of grapevine in Taiwan.</title>
        <authorList>
            <person name="Shih H.-T."/>
        </authorList>
    </citation>
    <scope>NUCLEOTIDE SEQUENCE [LARGE SCALE GENOMIC DNA]</scope>
    <source>
        <strain evidence="1 2">KPTW1</strain>
    </source>
</reference>
<evidence type="ECO:0000313" key="2">
    <source>
        <dbReference type="Proteomes" id="UP000265496"/>
    </source>
</evidence>